<evidence type="ECO:0000313" key="1">
    <source>
        <dbReference type="EMBL" id="GFC68217.1"/>
    </source>
</evidence>
<dbReference type="AlphaFoldDB" id="A0A699QGV9"/>
<gene>
    <name evidence="1" type="ORF">Tci_840187</name>
</gene>
<name>A0A699QGV9_TANCI</name>
<proteinExistence type="predicted"/>
<reference evidence="1" key="1">
    <citation type="journal article" date="2019" name="Sci. Rep.">
        <title>Draft genome of Tanacetum cinerariifolium, the natural source of mosquito coil.</title>
        <authorList>
            <person name="Yamashiro T."/>
            <person name="Shiraishi A."/>
            <person name="Satake H."/>
            <person name="Nakayama K."/>
        </authorList>
    </citation>
    <scope>NUCLEOTIDE SEQUENCE</scope>
</reference>
<accession>A0A699QGV9</accession>
<comment type="caution">
    <text evidence="1">The sequence shown here is derived from an EMBL/GenBank/DDBJ whole genome shotgun (WGS) entry which is preliminary data.</text>
</comment>
<dbReference type="EMBL" id="BKCJ011019058">
    <property type="protein sequence ID" value="GFC68217.1"/>
    <property type="molecule type" value="Genomic_DNA"/>
</dbReference>
<sequence>MEQIEQLTSMCEMFCQLIQKKQEEKQIKEEQAAKAQNSKIPVCYDDDDDYNSAITPDETVDSLSMGDEHLDTISATESNEFIKSSVENLVPNPSESEGENGCDMPACFTTFSNILFYADYESDSSDDQSLSDEDFLEEIYSNPLF</sequence>
<protein>
    <submittedName>
        <fullName evidence="1">Uncharacterized protein</fullName>
    </submittedName>
</protein>
<organism evidence="1">
    <name type="scientific">Tanacetum cinerariifolium</name>
    <name type="common">Dalmatian daisy</name>
    <name type="synonym">Chrysanthemum cinerariifolium</name>
    <dbReference type="NCBI Taxonomy" id="118510"/>
    <lineage>
        <taxon>Eukaryota</taxon>
        <taxon>Viridiplantae</taxon>
        <taxon>Streptophyta</taxon>
        <taxon>Embryophyta</taxon>
        <taxon>Tracheophyta</taxon>
        <taxon>Spermatophyta</taxon>
        <taxon>Magnoliopsida</taxon>
        <taxon>eudicotyledons</taxon>
        <taxon>Gunneridae</taxon>
        <taxon>Pentapetalae</taxon>
        <taxon>asterids</taxon>
        <taxon>campanulids</taxon>
        <taxon>Asterales</taxon>
        <taxon>Asteraceae</taxon>
        <taxon>Asteroideae</taxon>
        <taxon>Anthemideae</taxon>
        <taxon>Anthemidinae</taxon>
        <taxon>Tanacetum</taxon>
    </lineage>
</organism>